<evidence type="ECO:0000256" key="1">
    <source>
        <dbReference type="ARBA" id="ARBA00022679"/>
    </source>
</evidence>
<dbReference type="GO" id="GO:0016757">
    <property type="term" value="F:glycosyltransferase activity"/>
    <property type="evidence" value="ECO:0007669"/>
    <property type="project" value="InterPro"/>
</dbReference>
<feature type="domain" description="Glycosyl transferase family 1" evidence="2">
    <location>
        <begin position="219"/>
        <end position="306"/>
    </location>
</feature>
<reference evidence="4" key="1">
    <citation type="submission" date="2014-11" db="EMBL/GenBank/DDBJ databases">
        <authorList>
            <person name="Hornung B.V."/>
        </authorList>
    </citation>
    <scope>NUCLEOTIDE SEQUENCE</scope>
    <source>
        <strain evidence="4">INE</strain>
    </source>
</reference>
<evidence type="ECO:0000259" key="2">
    <source>
        <dbReference type="Pfam" id="PF00534"/>
    </source>
</evidence>
<dbReference type="EMBL" id="LR746496">
    <property type="protein sequence ID" value="CAA7600332.1"/>
    <property type="molecule type" value="Genomic_DNA"/>
</dbReference>
<evidence type="ECO:0000313" key="4">
    <source>
        <dbReference type="EMBL" id="CEJ06108.1"/>
    </source>
</evidence>
<evidence type="ECO:0000313" key="3">
    <source>
        <dbReference type="EMBL" id="CAA7600332.1"/>
    </source>
</evidence>
<dbReference type="CDD" id="cd03801">
    <property type="entry name" value="GT4_PimA-like"/>
    <property type="match status" value="1"/>
</dbReference>
<protein>
    <submittedName>
        <fullName evidence="3">Glycosyl transferase, family 1</fullName>
    </submittedName>
    <submittedName>
        <fullName evidence="4">Glycosyltransferase, group 1 protein</fullName>
    </submittedName>
</protein>
<dbReference type="Proteomes" id="UP001071230">
    <property type="component" value="Unassembled WGS sequence"/>
</dbReference>
<gene>
    <name evidence="4" type="ORF">DEACI_0554</name>
    <name evidence="3" type="ORF">DEACI_0985</name>
</gene>
<dbReference type="KEGG" id="aacx:DEACI_0985"/>
<dbReference type="RefSeq" id="WP_240984021.1">
    <property type="nucleotide sequence ID" value="NZ_CDGJ01000015.1"/>
</dbReference>
<keyword evidence="5" id="KW-1185">Reference proteome</keyword>
<dbReference type="Pfam" id="PF00534">
    <property type="entry name" value="Glycos_transf_1"/>
    <property type="match status" value="1"/>
</dbReference>
<dbReference type="Proteomes" id="UP000836597">
    <property type="component" value="Chromosome"/>
</dbReference>
<sequence>MKIIIPVLSLETGGGARFLYELANGLADRGHNVEIVIPQSAVIVWPLRAKVRRVPELAADFLPPGDFILPNFYPTVMPAWQAKKGRVVRLSLVYEPLILTDVADLSKNTYSIDAPILTISEWQHEIILQETGRDSTVIHGGVDGSVFHPCPKPSRQSGRKTIFYILRGPGYTWKGNEDFFQAYERLRARFSGFDITAVAPEGLTFTGSIPCAIKKAPTDEHLARLYGEADLFVYTSYYEAFGLPPLEAMACGTAVVTTDCGGTRDYARSGENCRVVPPSDIGQLTEAIYELLSDDAQREHLARNGYLQAQAWSWQRTAAEVERFLLSL</sequence>
<dbReference type="AlphaFoldDB" id="A0A8S0WEP6"/>
<name>A0A8S0WEP6_9FIRM</name>
<proteinExistence type="predicted"/>
<dbReference type="SUPFAM" id="SSF53756">
    <property type="entry name" value="UDP-Glycosyltransferase/glycogen phosphorylase"/>
    <property type="match status" value="1"/>
</dbReference>
<evidence type="ECO:0000313" key="5">
    <source>
        <dbReference type="Proteomes" id="UP001071230"/>
    </source>
</evidence>
<dbReference type="Gene3D" id="3.40.50.2000">
    <property type="entry name" value="Glycogen Phosphorylase B"/>
    <property type="match status" value="2"/>
</dbReference>
<dbReference type="InterPro" id="IPR001296">
    <property type="entry name" value="Glyco_trans_1"/>
</dbReference>
<dbReference type="PANTHER" id="PTHR46401:SF2">
    <property type="entry name" value="GLYCOSYLTRANSFERASE WBBK-RELATED"/>
    <property type="match status" value="1"/>
</dbReference>
<organism evidence="3">
    <name type="scientific">Acididesulfobacillus acetoxydans</name>
    <dbReference type="NCBI Taxonomy" id="1561005"/>
    <lineage>
        <taxon>Bacteria</taxon>
        <taxon>Bacillati</taxon>
        <taxon>Bacillota</taxon>
        <taxon>Clostridia</taxon>
        <taxon>Eubacteriales</taxon>
        <taxon>Peptococcaceae</taxon>
        <taxon>Acididesulfobacillus</taxon>
    </lineage>
</organism>
<accession>A0A8S0WEP6</accession>
<dbReference type="GO" id="GO:0009103">
    <property type="term" value="P:lipopolysaccharide biosynthetic process"/>
    <property type="evidence" value="ECO:0007669"/>
    <property type="project" value="TreeGrafter"/>
</dbReference>
<keyword evidence="1 3" id="KW-0808">Transferase</keyword>
<dbReference type="PANTHER" id="PTHR46401">
    <property type="entry name" value="GLYCOSYLTRANSFERASE WBBK-RELATED"/>
    <property type="match status" value="1"/>
</dbReference>
<dbReference type="EMBL" id="CDGJ01000015">
    <property type="protein sequence ID" value="CEJ06108.1"/>
    <property type="molecule type" value="Genomic_DNA"/>
</dbReference>
<reference evidence="3" key="2">
    <citation type="submission" date="2020-01" db="EMBL/GenBank/DDBJ databases">
        <authorList>
            <person name="Hornung B."/>
        </authorList>
    </citation>
    <scope>NUCLEOTIDE SEQUENCE</scope>
    <source>
        <strain evidence="3">PacBioINE</strain>
    </source>
</reference>